<sequence length="428" mass="46651">MAKIFSLDGKGLKLDTAEDIETHAKPLLEDTTFTEVHLGGNTLGVAASERLATALATQKNLQVANLDDIFTSRLLSEIPPALSALLNALLEAPNLHTINLSDNAFGLNTQAPLVDYLSRAVPLRHLILNNNGLGPKAGVLVADALTELAAQKEKARSEGKDVPLLESIVCGRNRLENGSMEAWAAAYKAHAKGMRSVKMTQNGIRQEGISLLLKDGLSHASGLEVLDLQDNTFTLLGSSALAKVVQGWASLRELGVGDCLLSARGGIKVAQALAAGKNEKVETLRLQFNDINAEGVKQLLFAAKNSLPALKRVELNGNKFMEDDSNIEDLRVLLEKRQEEHGTDEDPEDTWGLDELDELEEEEEEEQEEEEEEAEAEEEEEEEETEEIRTHLAEKTLKETVRAEDEPVSQKKDEDVDALAEALGKTGI</sequence>
<dbReference type="InterPro" id="IPR027038">
    <property type="entry name" value="RanGap"/>
</dbReference>
<dbReference type="SUPFAM" id="SSF52047">
    <property type="entry name" value="RNI-like"/>
    <property type="match status" value="1"/>
</dbReference>
<name>B6QDQ3_TALMQ</name>
<accession>B6QDQ3</accession>
<dbReference type="CDD" id="cd00116">
    <property type="entry name" value="LRR_RI"/>
    <property type="match status" value="1"/>
</dbReference>
<dbReference type="STRING" id="441960.B6QDQ3"/>
<dbReference type="VEuPathDB" id="FungiDB:PMAA_087880"/>
<dbReference type="GO" id="GO:0048471">
    <property type="term" value="C:perinuclear region of cytoplasm"/>
    <property type="evidence" value="ECO:0007669"/>
    <property type="project" value="TreeGrafter"/>
</dbReference>
<keyword evidence="2" id="KW-0433">Leucine-rich repeat</keyword>
<dbReference type="AlphaFoldDB" id="B6QDQ3"/>
<evidence type="ECO:0000256" key="2">
    <source>
        <dbReference type="ARBA" id="ARBA00022614"/>
    </source>
</evidence>
<keyword evidence="1" id="KW-0343">GTPase activation</keyword>
<feature type="compositionally biased region" description="Acidic residues" evidence="4">
    <location>
        <begin position="342"/>
        <end position="386"/>
    </location>
</feature>
<proteinExistence type="predicted"/>
<evidence type="ECO:0000256" key="3">
    <source>
        <dbReference type="ARBA" id="ARBA00022737"/>
    </source>
</evidence>
<dbReference type="GO" id="GO:0005096">
    <property type="term" value="F:GTPase activator activity"/>
    <property type="evidence" value="ECO:0007669"/>
    <property type="project" value="UniProtKB-KW"/>
</dbReference>
<feature type="region of interest" description="Disordered" evidence="4">
    <location>
        <begin position="338"/>
        <end position="428"/>
    </location>
</feature>
<evidence type="ECO:0000256" key="4">
    <source>
        <dbReference type="SAM" id="MobiDB-lite"/>
    </source>
</evidence>
<dbReference type="GO" id="GO:0005634">
    <property type="term" value="C:nucleus"/>
    <property type="evidence" value="ECO:0007669"/>
    <property type="project" value="TreeGrafter"/>
</dbReference>
<keyword evidence="3" id="KW-0677">Repeat</keyword>
<protein>
    <submittedName>
        <fullName evidence="5">Ran GTPase activating protein 1 (RNA1 protein)</fullName>
    </submittedName>
</protein>
<evidence type="ECO:0000313" key="5">
    <source>
        <dbReference type="EMBL" id="EEA24813.1"/>
    </source>
</evidence>
<dbReference type="HOGENOM" id="CLU_028747_3_0_1"/>
<organism evidence="5 6">
    <name type="scientific">Talaromyces marneffei (strain ATCC 18224 / CBS 334.59 / QM 7333)</name>
    <name type="common">Penicillium marneffei</name>
    <dbReference type="NCBI Taxonomy" id="441960"/>
    <lineage>
        <taxon>Eukaryota</taxon>
        <taxon>Fungi</taxon>
        <taxon>Dikarya</taxon>
        <taxon>Ascomycota</taxon>
        <taxon>Pezizomycotina</taxon>
        <taxon>Eurotiomycetes</taxon>
        <taxon>Eurotiomycetidae</taxon>
        <taxon>Eurotiales</taxon>
        <taxon>Trichocomaceae</taxon>
        <taxon>Talaromyces</taxon>
        <taxon>Talaromyces sect. Talaromyces</taxon>
    </lineage>
</organism>
<dbReference type="GO" id="GO:0006913">
    <property type="term" value="P:nucleocytoplasmic transport"/>
    <property type="evidence" value="ECO:0007669"/>
    <property type="project" value="TreeGrafter"/>
</dbReference>
<dbReference type="OrthoDB" id="184583at2759"/>
<dbReference type="PANTHER" id="PTHR24113:SF12">
    <property type="entry name" value="RAN GTPASE-ACTIVATING PROTEIN 1"/>
    <property type="match status" value="1"/>
</dbReference>
<keyword evidence="6" id="KW-1185">Reference proteome</keyword>
<feature type="compositionally biased region" description="Basic and acidic residues" evidence="4">
    <location>
        <begin position="387"/>
        <end position="414"/>
    </location>
</feature>
<dbReference type="Gene3D" id="3.80.10.10">
    <property type="entry name" value="Ribonuclease Inhibitor"/>
    <property type="match status" value="1"/>
</dbReference>
<dbReference type="EMBL" id="DS995901">
    <property type="protein sequence ID" value="EEA24813.1"/>
    <property type="molecule type" value="Genomic_DNA"/>
</dbReference>
<dbReference type="InterPro" id="IPR001611">
    <property type="entry name" value="Leu-rich_rpt"/>
</dbReference>
<gene>
    <name evidence="5" type="ORF">PMAA_087880</name>
</gene>
<dbReference type="PANTHER" id="PTHR24113">
    <property type="entry name" value="RAN GTPASE-ACTIVATING PROTEIN 1"/>
    <property type="match status" value="1"/>
</dbReference>
<dbReference type="SMART" id="SM00368">
    <property type="entry name" value="LRR_RI"/>
    <property type="match status" value="6"/>
</dbReference>
<evidence type="ECO:0000313" key="6">
    <source>
        <dbReference type="Proteomes" id="UP000001294"/>
    </source>
</evidence>
<dbReference type="Pfam" id="PF13516">
    <property type="entry name" value="LRR_6"/>
    <property type="match status" value="1"/>
</dbReference>
<reference evidence="6" key="1">
    <citation type="journal article" date="2015" name="Genome Announc.">
        <title>Genome sequence of the AIDS-associated pathogen Penicillium marneffei (ATCC18224) and its near taxonomic relative Talaromyces stipitatus (ATCC10500).</title>
        <authorList>
            <person name="Nierman W.C."/>
            <person name="Fedorova-Abrams N.D."/>
            <person name="Andrianopoulos A."/>
        </authorList>
    </citation>
    <scope>NUCLEOTIDE SEQUENCE [LARGE SCALE GENOMIC DNA]</scope>
    <source>
        <strain evidence="6">ATCC 18224 / CBS 334.59 / QM 7333</strain>
    </source>
</reference>
<dbReference type="Proteomes" id="UP000001294">
    <property type="component" value="Unassembled WGS sequence"/>
</dbReference>
<evidence type="ECO:0000256" key="1">
    <source>
        <dbReference type="ARBA" id="ARBA00022468"/>
    </source>
</evidence>
<dbReference type="GO" id="GO:0031267">
    <property type="term" value="F:small GTPase binding"/>
    <property type="evidence" value="ECO:0007669"/>
    <property type="project" value="TreeGrafter"/>
</dbReference>
<dbReference type="GO" id="GO:0005829">
    <property type="term" value="C:cytosol"/>
    <property type="evidence" value="ECO:0007669"/>
    <property type="project" value="TreeGrafter"/>
</dbReference>
<dbReference type="InterPro" id="IPR032675">
    <property type="entry name" value="LRR_dom_sf"/>
</dbReference>
<dbReference type="PhylomeDB" id="B6QDQ3"/>